<keyword evidence="6" id="KW-0964">Secreted</keyword>
<keyword evidence="5" id="KW-0963">Cytoplasm</keyword>
<organism evidence="14 15">
    <name type="scientific">Romanomermis culicivorax</name>
    <name type="common">Nematode worm</name>
    <dbReference type="NCBI Taxonomy" id="13658"/>
    <lineage>
        <taxon>Eukaryota</taxon>
        <taxon>Metazoa</taxon>
        <taxon>Ecdysozoa</taxon>
        <taxon>Nematoda</taxon>
        <taxon>Enoplea</taxon>
        <taxon>Dorylaimia</taxon>
        <taxon>Mermithida</taxon>
        <taxon>Mermithoidea</taxon>
        <taxon>Mermithidae</taxon>
        <taxon>Romanomermis</taxon>
    </lineage>
</organism>
<evidence type="ECO:0000256" key="2">
    <source>
        <dbReference type="ARBA" id="ARBA00004514"/>
    </source>
</evidence>
<sequence>MIWEKDIFTVTRFVIYGRIFNLRTSVGFVVTTIQTAMINIKVKTIAGIDRSFEVSGDLTIEQFKEHIANSVNVPVPNQRIIYHGRILEDEKILNMLDLDGKTLHLVEKAPSQSNNVPENNVLPPQPQRRALHEIAERQVIIGTVAVPVSELNEQEIRANDNSSLEMSLTLRDRAPVDIESPAHTILHNVEHILDDIEHLIEHLESDDPESRHRLLEDSTPQEYSDHSCAVQEHTDEMSGNRSNQPRIVEASTRYFSSVFDRFLALQDRLRGHFSRYSRLLSSDPTYTIQQSDQRGNDSRFFEIIQNVMHMQSHAFHCLSELGLDFDLEPPRTVSPASPRQSTTVIRPPEARVTMHFVRQSDVESGRGRSPNVNVTSTMPAPPRVQYTTSVNRLPPTVAAANPLNSANAQVFFQMPDIAGGQAASFVIPAGEFNLNIDSLFGGNRRQPSSAPITVAQTPTSQQQQQTIPFLQRIFGSLIPGTTNPSGSSQPIVSSTAAQSQGASSSISSPYPTMGSNFTFGQTQPTTIGVNQPRAQFPGMYESPQHMSKHLFSIRINSVQEVRAVRAEANSDSSQCHSLCKSDEESDDIDEVAISVPVSVTIGRASGVRQQPPIIPGIGVAQSVLPGFTPRFLYTGESGSRPIMHALNRNDATALYHVDPFLPCSSRHFAHRRRFSSSTSDSSNQNEPGSPVLRTAESDFDMREFEETMEQLLRTILDNMRSSQANTHSQFLSDGNVETTIRQRTRHPAERNDRLLQSHRSYSFPSSQSVPTVSQQTSAPTSRLGNPVVHQDVTHSSSVIAAPSSSSTNQTETHWKTQVPQEWVGVIESDRTRQETMLPKPRTSFSDAYLDGMPAKRRKMIVDEKIDLTSSTPTVMRNIAAQYCPSRNGNDQQHQSSSSSSMDLGENIPDNVASAFQRQLRERMERRWRFDPNFDGQKYKNLRKYFEK</sequence>
<feature type="compositionally biased region" description="Polar residues" evidence="12">
    <location>
        <begin position="807"/>
        <end position="819"/>
    </location>
</feature>
<evidence type="ECO:0000256" key="11">
    <source>
        <dbReference type="ARBA" id="ARBA00030033"/>
    </source>
</evidence>
<keyword evidence="14" id="KW-1185">Reference proteome</keyword>
<evidence type="ECO:0000256" key="4">
    <source>
        <dbReference type="ARBA" id="ARBA00022448"/>
    </source>
</evidence>
<dbReference type="SMART" id="SM00213">
    <property type="entry name" value="UBQ"/>
    <property type="match status" value="1"/>
</dbReference>
<dbReference type="WBParaSite" id="nRc.2.0.1.t08155-RA">
    <property type="protein sequence ID" value="nRc.2.0.1.t08155-RA"/>
    <property type="gene ID" value="nRc.2.0.1.g08155"/>
</dbReference>
<feature type="region of interest" description="Disordered" evidence="12">
    <location>
        <begin position="884"/>
        <end position="911"/>
    </location>
</feature>
<dbReference type="GO" id="GO:0006915">
    <property type="term" value="P:apoptotic process"/>
    <property type="evidence" value="ECO:0007669"/>
    <property type="project" value="UniProtKB-KW"/>
</dbReference>
<evidence type="ECO:0000256" key="3">
    <source>
        <dbReference type="ARBA" id="ARBA00004550"/>
    </source>
</evidence>
<dbReference type="SUPFAM" id="SSF54236">
    <property type="entry name" value="Ubiquitin-like"/>
    <property type="match status" value="1"/>
</dbReference>
<evidence type="ECO:0000256" key="8">
    <source>
        <dbReference type="ARBA" id="ARBA00022853"/>
    </source>
</evidence>
<evidence type="ECO:0000256" key="6">
    <source>
        <dbReference type="ARBA" id="ARBA00022525"/>
    </source>
</evidence>
<dbReference type="Pfam" id="PF00240">
    <property type="entry name" value="ubiquitin"/>
    <property type="match status" value="1"/>
</dbReference>
<comment type="subcellular location">
    <subcellularLocation>
        <location evidence="2">Cytoplasm</location>
        <location evidence="2">Cytosol</location>
    </subcellularLocation>
    <subcellularLocation>
        <location evidence="1">Nucleus</location>
    </subcellularLocation>
    <subcellularLocation>
        <location evidence="3">Secreted</location>
        <location evidence="3">Extracellular exosome</location>
    </subcellularLocation>
</comment>
<dbReference type="GO" id="GO:0006325">
    <property type="term" value="P:chromatin organization"/>
    <property type="evidence" value="ECO:0007669"/>
    <property type="project" value="UniProtKB-KW"/>
</dbReference>
<proteinExistence type="predicted"/>
<keyword evidence="4" id="KW-0813">Transport</keyword>
<feature type="compositionally biased region" description="Low complexity" evidence="12">
    <location>
        <begin position="456"/>
        <end position="465"/>
    </location>
</feature>
<evidence type="ECO:0000256" key="7">
    <source>
        <dbReference type="ARBA" id="ARBA00022703"/>
    </source>
</evidence>
<feature type="compositionally biased region" description="Basic and acidic residues" evidence="12">
    <location>
        <begin position="746"/>
        <end position="755"/>
    </location>
</feature>
<dbReference type="PROSITE" id="PS50053">
    <property type="entry name" value="UBIQUITIN_2"/>
    <property type="match status" value="1"/>
</dbReference>
<dbReference type="GO" id="GO:0071818">
    <property type="term" value="C:BAT3 complex"/>
    <property type="evidence" value="ECO:0007669"/>
    <property type="project" value="TreeGrafter"/>
</dbReference>
<feature type="compositionally biased region" description="Polar residues" evidence="12">
    <location>
        <begin position="445"/>
        <end position="455"/>
    </location>
</feature>
<feature type="region of interest" description="Disordered" evidence="12">
    <location>
        <begin position="724"/>
        <end position="821"/>
    </location>
</feature>
<feature type="compositionally biased region" description="Low complexity" evidence="12">
    <location>
        <begin position="764"/>
        <end position="777"/>
    </location>
</feature>
<dbReference type="GO" id="GO:0031593">
    <property type="term" value="F:polyubiquitin modification-dependent protein binding"/>
    <property type="evidence" value="ECO:0007669"/>
    <property type="project" value="TreeGrafter"/>
</dbReference>
<evidence type="ECO:0000313" key="15">
    <source>
        <dbReference type="WBParaSite" id="nRc.2.0.1.t08155-RA"/>
    </source>
</evidence>
<dbReference type="AlphaFoldDB" id="A0A915I2U2"/>
<feature type="compositionally biased region" description="Polar residues" evidence="12">
    <location>
        <begin position="509"/>
        <end position="525"/>
    </location>
</feature>
<keyword evidence="7" id="KW-0053">Apoptosis</keyword>
<dbReference type="GO" id="GO:0051787">
    <property type="term" value="F:misfolded protein binding"/>
    <property type="evidence" value="ECO:0007669"/>
    <property type="project" value="TreeGrafter"/>
</dbReference>
<evidence type="ECO:0000256" key="9">
    <source>
        <dbReference type="ARBA" id="ARBA00023186"/>
    </source>
</evidence>
<dbReference type="PANTHER" id="PTHR15204">
    <property type="entry name" value="LARGE PROLINE-RICH PROTEIN BAG6"/>
    <property type="match status" value="1"/>
</dbReference>
<feature type="compositionally biased region" description="Low complexity" evidence="12">
    <location>
        <begin position="795"/>
        <end position="806"/>
    </location>
</feature>
<dbReference type="GO" id="GO:0005576">
    <property type="term" value="C:extracellular region"/>
    <property type="evidence" value="ECO:0007669"/>
    <property type="project" value="UniProtKB-SubCell"/>
</dbReference>
<feature type="compositionally biased region" description="Polar residues" evidence="12">
    <location>
        <begin position="724"/>
        <end position="741"/>
    </location>
</feature>
<dbReference type="GO" id="GO:0036503">
    <property type="term" value="P:ERAD pathway"/>
    <property type="evidence" value="ECO:0007669"/>
    <property type="project" value="TreeGrafter"/>
</dbReference>
<evidence type="ECO:0000313" key="14">
    <source>
        <dbReference type="Proteomes" id="UP000887565"/>
    </source>
</evidence>
<evidence type="ECO:0000256" key="12">
    <source>
        <dbReference type="SAM" id="MobiDB-lite"/>
    </source>
</evidence>
<feature type="domain" description="Ubiquitin-like" evidence="13">
    <location>
        <begin position="38"/>
        <end position="99"/>
    </location>
</feature>
<dbReference type="Gene3D" id="3.10.20.90">
    <property type="entry name" value="Phosphatidylinositol 3-kinase Catalytic Subunit, Chain A, domain 1"/>
    <property type="match status" value="1"/>
</dbReference>
<feature type="region of interest" description="Disordered" evidence="12">
    <location>
        <begin position="674"/>
        <end position="696"/>
    </location>
</feature>
<feature type="region of interest" description="Disordered" evidence="12">
    <location>
        <begin position="478"/>
        <end position="525"/>
    </location>
</feature>
<reference evidence="15" key="1">
    <citation type="submission" date="2022-11" db="UniProtKB">
        <authorList>
            <consortium name="WormBaseParasite"/>
        </authorList>
    </citation>
    <scope>IDENTIFICATION</scope>
</reference>
<keyword evidence="9" id="KW-0143">Chaperone</keyword>
<name>A0A915I2U2_ROMCU</name>
<dbReference type="InterPro" id="IPR000626">
    <property type="entry name" value="Ubiquitin-like_dom"/>
</dbReference>
<evidence type="ECO:0000256" key="1">
    <source>
        <dbReference type="ARBA" id="ARBA00004123"/>
    </source>
</evidence>
<dbReference type="InterPro" id="IPR021925">
    <property type="entry name" value="BAG6"/>
</dbReference>
<dbReference type="Pfam" id="PF12057">
    <property type="entry name" value="BAG6"/>
    <property type="match status" value="1"/>
</dbReference>
<keyword evidence="10" id="KW-0539">Nucleus</keyword>
<evidence type="ECO:0000256" key="5">
    <source>
        <dbReference type="ARBA" id="ARBA00022490"/>
    </source>
</evidence>
<evidence type="ECO:0000259" key="13">
    <source>
        <dbReference type="PROSITE" id="PS50053"/>
    </source>
</evidence>
<protein>
    <recommendedName>
        <fullName evidence="11">BCL2-associated athanogene 6</fullName>
    </recommendedName>
</protein>
<keyword evidence="8" id="KW-0156">Chromatin regulator</keyword>
<dbReference type="Proteomes" id="UP000887565">
    <property type="component" value="Unplaced"/>
</dbReference>
<feature type="compositionally biased region" description="Polar residues" evidence="12">
    <location>
        <begin position="479"/>
        <end position="492"/>
    </location>
</feature>
<feature type="region of interest" description="Disordered" evidence="12">
    <location>
        <begin position="445"/>
        <end position="465"/>
    </location>
</feature>
<dbReference type="InterPro" id="IPR029071">
    <property type="entry name" value="Ubiquitin-like_domsf"/>
</dbReference>
<dbReference type="PANTHER" id="PTHR15204:SF0">
    <property type="entry name" value="LARGE PROLINE-RICH PROTEIN BAG6"/>
    <property type="match status" value="1"/>
</dbReference>
<feature type="compositionally biased region" description="Low complexity" evidence="12">
    <location>
        <begin position="493"/>
        <end position="508"/>
    </location>
</feature>
<dbReference type="GO" id="GO:0005634">
    <property type="term" value="C:nucleus"/>
    <property type="evidence" value="ECO:0007669"/>
    <property type="project" value="UniProtKB-SubCell"/>
</dbReference>
<accession>A0A915I2U2</accession>
<evidence type="ECO:0000256" key="10">
    <source>
        <dbReference type="ARBA" id="ARBA00023242"/>
    </source>
</evidence>
<feature type="region of interest" description="Disordered" evidence="12">
    <location>
        <begin position="360"/>
        <end position="383"/>
    </location>
</feature>
<feature type="compositionally biased region" description="Polar residues" evidence="12">
    <location>
        <begin position="884"/>
        <end position="894"/>
    </location>
</feature>